<reference evidence="1 2" key="1">
    <citation type="submission" date="2019-07" db="EMBL/GenBank/DDBJ databases">
        <authorList>
            <person name="Kim J."/>
        </authorList>
    </citation>
    <scope>NUCLEOTIDE SEQUENCE [LARGE SCALE GENOMIC DNA]</scope>
    <source>
        <strain evidence="1 2">N4</strain>
    </source>
</reference>
<sequence length="119" mass="13858">MEKYTLSKTEARNIFIVTIVGDSNDADYITTEEVYNKSDFDEYVVNALIDLMTNYSNNHQLENYPNKFDLSIPHNGWDGYCHSLESVTIKHIDDNGEHWDVEMILPDDEEDEEEGECEE</sequence>
<proteinExistence type="predicted"/>
<dbReference type="EMBL" id="VNJK01000006">
    <property type="protein sequence ID" value="TVX86019.1"/>
    <property type="molecule type" value="Genomic_DNA"/>
</dbReference>
<dbReference type="RefSeq" id="WP_144994779.1">
    <property type="nucleotide sequence ID" value="NZ_VNJK01000006.1"/>
</dbReference>
<organism evidence="1 2">
    <name type="scientific">Paenibacillus agilis</name>
    <dbReference type="NCBI Taxonomy" id="3020863"/>
    <lineage>
        <taxon>Bacteria</taxon>
        <taxon>Bacillati</taxon>
        <taxon>Bacillota</taxon>
        <taxon>Bacilli</taxon>
        <taxon>Bacillales</taxon>
        <taxon>Paenibacillaceae</taxon>
        <taxon>Paenibacillus</taxon>
    </lineage>
</organism>
<dbReference type="Proteomes" id="UP000318102">
    <property type="component" value="Unassembled WGS sequence"/>
</dbReference>
<evidence type="ECO:0000313" key="2">
    <source>
        <dbReference type="Proteomes" id="UP000318102"/>
    </source>
</evidence>
<comment type="caution">
    <text evidence="1">The sequence shown here is derived from an EMBL/GenBank/DDBJ whole genome shotgun (WGS) entry which is preliminary data.</text>
</comment>
<protein>
    <submittedName>
        <fullName evidence="1">Uncharacterized protein</fullName>
    </submittedName>
</protein>
<dbReference type="AlphaFoldDB" id="A0A559IED4"/>
<name>A0A559IED4_9BACL</name>
<keyword evidence="2" id="KW-1185">Reference proteome</keyword>
<evidence type="ECO:0000313" key="1">
    <source>
        <dbReference type="EMBL" id="TVX86019.1"/>
    </source>
</evidence>
<gene>
    <name evidence="1" type="ORF">FPZ44_24035</name>
</gene>
<dbReference type="OrthoDB" id="2622135at2"/>
<accession>A0A559IED4</accession>